<evidence type="ECO:0008006" key="4">
    <source>
        <dbReference type="Google" id="ProtNLM"/>
    </source>
</evidence>
<evidence type="ECO:0000313" key="3">
    <source>
        <dbReference type="Proteomes" id="UP000004994"/>
    </source>
</evidence>
<organism evidence="2">
    <name type="scientific">Solanum lycopersicum</name>
    <name type="common">Tomato</name>
    <name type="synonym">Lycopersicon esculentum</name>
    <dbReference type="NCBI Taxonomy" id="4081"/>
    <lineage>
        <taxon>Eukaryota</taxon>
        <taxon>Viridiplantae</taxon>
        <taxon>Streptophyta</taxon>
        <taxon>Embryophyta</taxon>
        <taxon>Tracheophyta</taxon>
        <taxon>Spermatophyta</taxon>
        <taxon>Magnoliopsida</taxon>
        <taxon>eudicotyledons</taxon>
        <taxon>Gunneridae</taxon>
        <taxon>Pentapetalae</taxon>
        <taxon>asterids</taxon>
        <taxon>lamiids</taxon>
        <taxon>Solanales</taxon>
        <taxon>Solanaceae</taxon>
        <taxon>Solanoideae</taxon>
        <taxon>Solaneae</taxon>
        <taxon>Solanum</taxon>
        <taxon>Solanum subgen. Lycopersicon</taxon>
    </lineage>
</organism>
<sequence length="104" mass="11755">MSHKILFLCPLLVLILNQKIDIVDYSVTNTNANTPGGACFKRDIGAQYGQHTLAAPHPTYGISSNNRIFQLTVKIYQKYIQGYSGDVKREIRGVLYQESAHIWQ</sequence>
<evidence type="ECO:0000313" key="2">
    <source>
        <dbReference type="EnsemblPlants" id="Solyc03g013090.1.1"/>
    </source>
</evidence>
<dbReference type="InParanoid" id="K4BEN0"/>
<keyword evidence="3" id="KW-1185">Reference proteome</keyword>
<name>K4BEN0_SOLLC</name>
<dbReference type="PANTHER" id="PTHR33321:SF12">
    <property type="entry name" value="PLANT BASIC SECRETORY PROTEIN (BSP) FAMILY PROTEIN"/>
    <property type="match status" value="1"/>
</dbReference>
<dbReference type="AlphaFoldDB" id="K4BEN0"/>
<reference evidence="2" key="1">
    <citation type="journal article" date="2012" name="Nature">
        <title>The tomato genome sequence provides insights into fleshy fruit evolution.</title>
        <authorList>
            <consortium name="Tomato Genome Consortium"/>
        </authorList>
    </citation>
    <scope>NUCLEOTIDE SEQUENCE [LARGE SCALE GENOMIC DNA]</scope>
    <source>
        <strain evidence="2">cv. Heinz 1706</strain>
    </source>
</reference>
<dbReference type="STRING" id="4081.K4BEN0"/>
<keyword evidence="1" id="KW-0732">Signal</keyword>
<reference evidence="2" key="2">
    <citation type="submission" date="2015-06" db="UniProtKB">
        <authorList>
            <consortium name="EnsemblPlants"/>
        </authorList>
    </citation>
    <scope>IDENTIFICATION</scope>
    <source>
        <strain evidence="2">cv. Heinz 1706</strain>
    </source>
</reference>
<dbReference type="PaxDb" id="4081-Solyc03g013090.1.1"/>
<dbReference type="Proteomes" id="UP000004994">
    <property type="component" value="Chromosome 3"/>
</dbReference>
<feature type="chain" id="PRO_5003876088" description="Neprosin domain-containing protein" evidence="1">
    <location>
        <begin position="18"/>
        <end position="104"/>
    </location>
</feature>
<accession>K4BEN0</accession>
<dbReference type="InterPro" id="IPR007541">
    <property type="entry name" value="Uncharacterised_BSP"/>
</dbReference>
<proteinExistence type="predicted"/>
<dbReference type="PhylomeDB" id="K4BEN0"/>
<evidence type="ECO:0000256" key="1">
    <source>
        <dbReference type="SAM" id="SignalP"/>
    </source>
</evidence>
<feature type="signal peptide" evidence="1">
    <location>
        <begin position="1"/>
        <end position="17"/>
    </location>
</feature>
<dbReference type="PANTHER" id="PTHR33321">
    <property type="match status" value="1"/>
</dbReference>
<dbReference type="HOGENOM" id="CLU_2254881_0_0_1"/>
<protein>
    <recommendedName>
        <fullName evidence="4">Neprosin domain-containing protein</fullName>
    </recommendedName>
</protein>
<dbReference type="EnsemblPlants" id="Solyc03g013090.1.1">
    <property type="protein sequence ID" value="Solyc03g013090.1.1"/>
    <property type="gene ID" value="Solyc03g013090.1"/>
</dbReference>
<dbReference type="Gramene" id="Solyc03g013090.1.1">
    <property type="protein sequence ID" value="Solyc03g013090.1.1"/>
    <property type="gene ID" value="Solyc03g013090.1"/>
</dbReference>